<dbReference type="Gene3D" id="3.10.490.10">
    <property type="entry name" value="Gamma-glutamyl cyclotransferase-like"/>
    <property type="match status" value="1"/>
</dbReference>
<dbReference type="SUPFAM" id="SSF110857">
    <property type="entry name" value="Gamma-glutamyl cyclotransferase-like"/>
    <property type="match status" value="1"/>
</dbReference>
<dbReference type="AlphaFoldDB" id="A0A4Q0YVJ6"/>
<name>A0A4Q0YVJ6_9GAMM</name>
<comment type="caution">
    <text evidence="2">The sequence shown here is derived from an EMBL/GenBank/DDBJ whole genome shotgun (WGS) entry which is preliminary data.</text>
</comment>
<accession>A0A4Q0YVJ6</accession>
<feature type="domain" description="Gamma-glutamylcyclotransferase AIG2-like" evidence="1">
    <location>
        <begin position="10"/>
        <end position="112"/>
    </location>
</feature>
<dbReference type="Proteomes" id="UP000290287">
    <property type="component" value="Unassembled WGS sequence"/>
</dbReference>
<evidence type="ECO:0000313" key="3">
    <source>
        <dbReference type="Proteomes" id="UP000290287"/>
    </source>
</evidence>
<sequence>MSEEQIGCYVFGYGSLINSASRALTGQTSKAVPVYVEGLIRHWGYTGSPVMSHLVVEVGEGRCNGVLIGMSALTLNEFDIREKGYQRIKLSPDQIKTLDADTVIDQPVYVYVTSEISPPSSRYPIAKSYIDTVIAGCLEFGEEFASAFVDLTEGWRCPCADDRLSPLYSRVAGVDDQVMSRVDQILGSQLP</sequence>
<gene>
    <name evidence="2" type="ORF">CS022_04055</name>
</gene>
<dbReference type="Pfam" id="PF06094">
    <property type="entry name" value="GGACT"/>
    <property type="match status" value="1"/>
</dbReference>
<dbReference type="InterPro" id="IPR009288">
    <property type="entry name" value="AIG2-like_dom"/>
</dbReference>
<dbReference type="InterPro" id="IPR013024">
    <property type="entry name" value="GGCT-like"/>
</dbReference>
<evidence type="ECO:0000259" key="1">
    <source>
        <dbReference type="Pfam" id="PF06094"/>
    </source>
</evidence>
<evidence type="ECO:0000313" key="2">
    <source>
        <dbReference type="EMBL" id="RXJ74244.1"/>
    </source>
</evidence>
<dbReference type="CDD" id="cd06661">
    <property type="entry name" value="GGCT_like"/>
    <property type="match status" value="1"/>
</dbReference>
<keyword evidence="2" id="KW-0808">Transferase</keyword>
<dbReference type="OrthoDB" id="5567366at2"/>
<proteinExistence type="predicted"/>
<reference evidence="2 3" key="1">
    <citation type="submission" date="2017-10" db="EMBL/GenBank/DDBJ databases">
        <title>Nyctiphanis sp. nov., isolated from the stomach of the euphausiid Nyctiphanes simplex (Hansen, 1911) in the Gulf of California.</title>
        <authorList>
            <person name="Gomez-Gil B."/>
            <person name="Aguilar-Mendez M."/>
            <person name="Lopez-Cortes A."/>
            <person name="Gomez-Gutierrez J."/>
            <person name="Roque A."/>
            <person name="Lang E."/>
            <person name="Gonzalez-Castillo A."/>
        </authorList>
    </citation>
    <scope>NUCLEOTIDE SEQUENCE [LARGE SCALE GENOMIC DNA]</scope>
    <source>
        <strain evidence="2 3">CAIM 600</strain>
    </source>
</reference>
<dbReference type="InterPro" id="IPR036568">
    <property type="entry name" value="GGCT-like_sf"/>
</dbReference>
<organism evidence="2 3">
    <name type="scientific">Veronia nyctiphanis</name>
    <dbReference type="NCBI Taxonomy" id="1278244"/>
    <lineage>
        <taxon>Bacteria</taxon>
        <taxon>Pseudomonadati</taxon>
        <taxon>Pseudomonadota</taxon>
        <taxon>Gammaproteobacteria</taxon>
        <taxon>Vibrionales</taxon>
        <taxon>Vibrionaceae</taxon>
        <taxon>Veronia</taxon>
    </lineage>
</organism>
<dbReference type="RefSeq" id="WP_129121206.1">
    <property type="nucleotide sequence ID" value="NZ_PEIB01000003.1"/>
</dbReference>
<dbReference type="GO" id="GO:0016740">
    <property type="term" value="F:transferase activity"/>
    <property type="evidence" value="ECO:0007669"/>
    <property type="project" value="UniProtKB-KW"/>
</dbReference>
<protein>
    <submittedName>
        <fullName evidence="2">Gamma-glutamylcyclotransferase</fullName>
    </submittedName>
</protein>
<dbReference type="EMBL" id="PEIB01000003">
    <property type="protein sequence ID" value="RXJ74244.1"/>
    <property type="molecule type" value="Genomic_DNA"/>
</dbReference>
<keyword evidence="3" id="KW-1185">Reference proteome</keyword>